<organism evidence="1 2">
    <name type="scientific">Riccia sorocarpa</name>
    <dbReference type="NCBI Taxonomy" id="122646"/>
    <lineage>
        <taxon>Eukaryota</taxon>
        <taxon>Viridiplantae</taxon>
        <taxon>Streptophyta</taxon>
        <taxon>Embryophyta</taxon>
        <taxon>Marchantiophyta</taxon>
        <taxon>Marchantiopsida</taxon>
        <taxon>Marchantiidae</taxon>
        <taxon>Marchantiales</taxon>
        <taxon>Ricciaceae</taxon>
        <taxon>Riccia</taxon>
    </lineage>
</organism>
<gene>
    <name evidence="1" type="ORF">R1sor_015654</name>
</gene>
<proteinExistence type="predicted"/>
<sequence length="129" mass="14557">MADCLPIGVMQNGQAVVEQDVDKRFLHLSRIHPSGNPACNATMMGRGAPRGLCKTKIKVSGRTVRGVPTVAPSFVGSKFSLFSSRNKELQEEDVSIWRMLEMLAIDKNDYNDVSRKLVRLRRQWIRENV</sequence>
<evidence type="ECO:0000313" key="2">
    <source>
        <dbReference type="Proteomes" id="UP001633002"/>
    </source>
</evidence>
<name>A0ABD3HGT2_9MARC</name>
<accession>A0ABD3HGT2</accession>
<dbReference type="EMBL" id="JBJQOH010000004">
    <property type="protein sequence ID" value="KAL3689345.1"/>
    <property type="molecule type" value="Genomic_DNA"/>
</dbReference>
<evidence type="ECO:0000313" key="1">
    <source>
        <dbReference type="EMBL" id="KAL3689345.1"/>
    </source>
</evidence>
<reference evidence="1 2" key="1">
    <citation type="submission" date="2024-09" db="EMBL/GenBank/DDBJ databases">
        <title>Chromosome-scale assembly of Riccia sorocarpa.</title>
        <authorList>
            <person name="Paukszto L."/>
        </authorList>
    </citation>
    <scope>NUCLEOTIDE SEQUENCE [LARGE SCALE GENOMIC DNA]</scope>
    <source>
        <strain evidence="1">LP-2024</strain>
        <tissue evidence="1">Aerial parts of the thallus</tissue>
    </source>
</reference>
<comment type="caution">
    <text evidence="1">The sequence shown here is derived from an EMBL/GenBank/DDBJ whole genome shotgun (WGS) entry which is preliminary data.</text>
</comment>
<dbReference type="AlphaFoldDB" id="A0ABD3HGT2"/>
<dbReference type="Proteomes" id="UP001633002">
    <property type="component" value="Unassembled WGS sequence"/>
</dbReference>
<keyword evidence="2" id="KW-1185">Reference proteome</keyword>
<protein>
    <submittedName>
        <fullName evidence="1">Uncharacterized protein</fullName>
    </submittedName>
</protein>